<evidence type="ECO:0000313" key="4">
    <source>
        <dbReference type="Proteomes" id="UP000311713"/>
    </source>
</evidence>
<gene>
    <name evidence="3" type="ORF">FH715_06155</name>
</gene>
<evidence type="ECO:0000256" key="1">
    <source>
        <dbReference type="SAM" id="MobiDB-lite"/>
    </source>
</evidence>
<dbReference type="InterPro" id="IPR009937">
    <property type="entry name" value="Phage_holin_3_6"/>
</dbReference>
<feature type="transmembrane region" description="Helical" evidence="2">
    <location>
        <begin position="70"/>
        <end position="95"/>
    </location>
</feature>
<dbReference type="Pfam" id="PF07332">
    <property type="entry name" value="Phage_holin_3_6"/>
    <property type="match status" value="1"/>
</dbReference>
<keyword evidence="2" id="KW-1133">Transmembrane helix</keyword>
<evidence type="ECO:0000256" key="2">
    <source>
        <dbReference type="SAM" id="Phobius"/>
    </source>
</evidence>
<feature type="region of interest" description="Disordered" evidence="1">
    <location>
        <begin position="1"/>
        <end position="31"/>
    </location>
</feature>
<proteinExistence type="predicted"/>
<dbReference type="Proteomes" id="UP000311713">
    <property type="component" value="Unassembled WGS sequence"/>
</dbReference>
<dbReference type="RefSeq" id="WP_139641516.1">
    <property type="nucleotide sequence ID" value="NZ_BAAAZS010000059.1"/>
</dbReference>
<feature type="transmembrane region" description="Helical" evidence="2">
    <location>
        <begin position="101"/>
        <end position="123"/>
    </location>
</feature>
<accession>A0A5C4VD16</accession>
<organism evidence="3 4">
    <name type="scientific">Streptomyces sedi</name>
    <dbReference type="NCBI Taxonomy" id="555059"/>
    <lineage>
        <taxon>Bacteria</taxon>
        <taxon>Bacillati</taxon>
        <taxon>Actinomycetota</taxon>
        <taxon>Actinomycetes</taxon>
        <taxon>Kitasatosporales</taxon>
        <taxon>Streptomycetaceae</taxon>
        <taxon>Streptomyces</taxon>
    </lineage>
</organism>
<evidence type="ECO:0000313" key="3">
    <source>
        <dbReference type="EMBL" id="TNM32889.1"/>
    </source>
</evidence>
<keyword evidence="2" id="KW-0812">Transmembrane</keyword>
<name>A0A5C4VD16_9ACTN</name>
<protein>
    <submittedName>
        <fullName evidence="3">Phage holin family protein</fullName>
    </submittedName>
</protein>
<sequence length="153" mass="16365">MAHDTVHDTARETRAGGRGKDERKGDGKDERSVGSLFAEVTSDVQTLVRQEAELAKTEVKEEMGRAGKAAGMMGGAGFAGWMVVLFLSFAGLFALGNVMDLGWAGLIIAGVWAVIGATLFLLGRGTLRRFSPKPTKTMESLKEDAAWVRHPTA</sequence>
<reference evidence="3 4" key="1">
    <citation type="submission" date="2019-06" db="EMBL/GenBank/DDBJ databases">
        <title>Draft genome of Streptomyces sedi sp. JCM16909.</title>
        <authorList>
            <person name="Klykleung N."/>
            <person name="Tanasupawat S."/>
            <person name="Kudo T."/>
            <person name="Yuki M."/>
            <person name="Ohkuma M."/>
        </authorList>
    </citation>
    <scope>NUCLEOTIDE SEQUENCE [LARGE SCALE GENOMIC DNA]</scope>
    <source>
        <strain evidence="3 4">JCM 16909</strain>
    </source>
</reference>
<dbReference type="EMBL" id="VDGT01000003">
    <property type="protein sequence ID" value="TNM32889.1"/>
    <property type="molecule type" value="Genomic_DNA"/>
</dbReference>
<comment type="caution">
    <text evidence="3">The sequence shown here is derived from an EMBL/GenBank/DDBJ whole genome shotgun (WGS) entry which is preliminary data.</text>
</comment>
<dbReference type="AlphaFoldDB" id="A0A5C4VD16"/>
<keyword evidence="4" id="KW-1185">Reference proteome</keyword>
<keyword evidence="2" id="KW-0472">Membrane</keyword>
<dbReference type="OrthoDB" id="3216929at2"/>